<keyword evidence="15" id="KW-1185">Reference proteome</keyword>
<dbReference type="RefSeq" id="WP_115866590.1">
    <property type="nucleotide sequence ID" value="NZ_QREG01000002.1"/>
</dbReference>
<dbReference type="SUPFAM" id="SSF56935">
    <property type="entry name" value="Porins"/>
    <property type="match status" value="1"/>
</dbReference>
<keyword evidence="8 14" id="KW-0675">Receptor</keyword>
<accession>A0A3D9L7J5</accession>
<evidence type="ECO:0000256" key="8">
    <source>
        <dbReference type="ARBA" id="ARBA00023170"/>
    </source>
</evidence>
<dbReference type="Gene3D" id="2.170.130.10">
    <property type="entry name" value="TonB-dependent receptor, plug domain"/>
    <property type="match status" value="1"/>
</dbReference>
<dbReference type="PROSITE" id="PS52016">
    <property type="entry name" value="TONB_DEPENDENT_REC_3"/>
    <property type="match status" value="1"/>
</dbReference>
<organism evidence="14 15">
    <name type="scientific">Marinoscillum furvescens DSM 4134</name>
    <dbReference type="NCBI Taxonomy" id="1122208"/>
    <lineage>
        <taxon>Bacteria</taxon>
        <taxon>Pseudomonadati</taxon>
        <taxon>Bacteroidota</taxon>
        <taxon>Cytophagia</taxon>
        <taxon>Cytophagales</taxon>
        <taxon>Reichenbachiellaceae</taxon>
        <taxon>Marinoscillum</taxon>
    </lineage>
</organism>
<dbReference type="PANTHER" id="PTHR30069:SF29">
    <property type="entry name" value="HEMOGLOBIN AND HEMOGLOBIN-HAPTOGLOBIN-BINDING PROTEIN 1-RELATED"/>
    <property type="match status" value="1"/>
</dbReference>
<evidence type="ECO:0000256" key="9">
    <source>
        <dbReference type="ARBA" id="ARBA00023237"/>
    </source>
</evidence>
<keyword evidence="5" id="KW-0732">Signal</keyword>
<dbReference type="Gene3D" id="2.60.40.1120">
    <property type="entry name" value="Carboxypeptidase-like, regulatory domain"/>
    <property type="match status" value="1"/>
</dbReference>
<evidence type="ECO:0000256" key="3">
    <source>
        <dbReference type="ARBA" id="ARBA00022452"/>
    </source>
</evidence>
<dbReference type="GO" id="GO:0015344">
    <property type="term" value="F:siderophore uptake transmembrane transporter activity"/>
    <property type="evidence" value="ECO:0007669"/>
    <property type="project" value="TreeGrafter"/>
</dbReference>
<evidence type="ECO:0000259" key="13">
    <source>
        <dbReference type="Pfam" id="PF07715"/>
    </source>
</evidence>
<keyword evidence="9 10" id="KW-0998">Cell outer membrane</keyword>
<keyword evidence="4 10" id="KW-0812">Transmembrane</keyword>
<dbReference type="AlphaFoldDB" id="A0A3D9L7J5"/>
<evidence type="ECO:0000256" key="6">
    <source>
        <dbReference type="ARBA" id="ARBA00023077"/>
    </source>
</evidence>
<dbReference type="Proteomes" id="UP000256779">
    <property type="component" value="Unassembled WGS sequence"/>
</dbReference>
<feature type="domain" description="TonB-dependent receptor plug" evidence="13">
    <location>
        <begin position="119"/>
        <end position="229"/>
    </location>
</feature>
<dbReference type="InterPro" id="IPR036942">
    <property type="entry name" value="Beta-barrel_TonB_sf"/>
</dbReference>
<name>A0A3D9L7J5_MARFU</name>
<evidence type="ECO:0000256" key="1">
    <source>
        <dbReference type="ARBA" id="ARBA00004571"/>
    </source>
</evidence>
<evidence type="ECO:0000256" key="5">
    <source>
        <dbReference type="ARBA" id="ARBA00022729"/>
    </source>
</evidence>
<gene>
    <name evidence="14" type="ORF">C7460_10272</name>
</gene>
<protein>
    <submittedName>
        <fullName evidence="14">Outer membrane receptor protein involved in Fe transport</fullName>
    </submittedName>
</protein>
<evidence type="ECO:0000256" key="10">
    <source>
        <dbReference type="PROSITE-ProRule" id="PRU01360"/>
    </source>
</evidence>
<comment type="caution">
    <text evidence="14">The sequence shown here is derived from an EMBL/GenBank/DDBJ whole genome shotgun (WGS) entry which is preliminary data.</text>
</comment>
<keyword evidence="7 10" id="KW-0472">Membrane</keyword>
<keyword evidence="2 10" id="KW-0813">Transport</keyword>
<dbReference type="InterPro" id="IPR039426">
    <property type="entry name" value="TonB-dep_rcpt-like"/>
</dbReference>
<comment type="similarity">
    <text evidence="10 11">Belongs to the TonB-dependent receptor family.</text>
</comment>
<dbReference type="GO" id="GO:0044718">
    <property type="term" value="P:siderophore transmembrane transport"/>
    <property type="evidence" value="ECO:0007669"/>
    <property type="project" value="TreeGrafter"/>
</dbReference>
<evidence type="ECO:0000256" key="11">
    <source>
        <dbReference type="RuleBase" id="RU003357"/>
    </source>
</evidence>
<evidence type="ECO:0000256" key="2">
    <source>
        <dbReference type="ARBA" id="ARBA00022448"/>
    </source>
</evidence>
<evidence type="ECO:0000256" key="4">
    <source>
        <dbReference type="ARBA" id="ARBA00022692"/>
    </source>
</evidence>
<dbReference type="InterPro" id="IPR008969">
    <property type="entry name" value="CarboxyPept-like_regulatory"/>
</dbReference>
<feature type="domain" description="TonB-dependent receptor-like beta-barrel" evidence="12">
    <location>
        <begin position="336"/>
        <end position="760"/>
    </location>
</feature>
<dbReference type="InterPro" id="IPR037066">
    <property type="entry name" value="Plug_dom_sf"/>
</dbReference>
<evidence type="ECO:0000313" key="14">
    <source>
        <dbReference type="EMBL" id="REE02052.1"/>
    </source>
</evidence>
<evidence type="ECO:0000313" key="15">
    <source>
        <dbReference type="Proteomes" id="UP000256779"/>
    </source>
</evidence>
<sequence>MKARIPTIFLLIITSHWGYSQSSSLAGQVLDETGEVVPGAFVQLQSDEATTSDNDGFFEFTNIQPGEYLLQVSFLGYKAYVQAVNLKPGESMSTRVVLHEAPTELRTVTVSGKSINAELKESVASISLIDAKALHSRSVNAPDLLNSVPGVRVRQSGGMGNDTEVSIQGLTGNQVKMFVDGIPMDLLFPVDELGFGPSLAMLPVNHLERMEVYKGAVPVSLGSDALGGAINIVTRKEFQDFIEVTAAHSSFNTWQTTLSAAKRWDSGVRLAVSTYFASSENDYRLDEVKIINDFGNPEIISATKFHDRFRNHLIKGELGLLNKKWADEVKVSFVAAGLYDEIQHNFEMRQPYGKALNLASSYSSAIQYEKAELIDRLDVSIYLGLNKIRTAFIDTTSNIYDWQGKVIGTKSYGGEITTSQNDLQYNGENIASRVNLTYKLSPTSKVVFNAMASRFNRKGTDPIAATFYGEDYFKLPVRIEKLVSGLSLEQKFFKGQLTSASAVKAYHYRSEGFAIENDEPSVIAQERFQPGISQLVKWNASRYLLTKASYEYATRMPGRVESLGDFSSAINANPALKPETSHNVNVGGRYKRNLWSVELNGFYRKVRDIIILQAVPPPVLSKYENLLRVKIAGVESQLSFTPFEWLSVSTSMTYQDIRNQSEKASAGVSSDRYLGARLPNRPYLFGHGEVQSRFDDLFRSHDKLQAWWSVNYVEEFFRYWEIDGRKEDKLTVPSQWVQHIGLAYTGAADQLTLSLEVQNLFDVLAYDNFRVQKPGRSFHVKVKYHITKP</sequence>
<comment type="subcellular location">
    <subcellularLocation>
        <location evidence="1 10">Cell outer membrane</location>
        <topology evidence="1 10">Multi-pass membrane protein</topology>
    </subcellularLocation>
</comment>
<evidence type="ECO:0000259" key="12">
    <source>
        <dbReference type="Pfam" id="PF00593"/>
    </source>
</evidence>
<dbReference type="InterPro" id="IPR012910">
    <property type="entry name" value="Plug_dom"/>
</dbReference>
<evidence type="ECO:0000256" key="7">
    <source>
        <dbReference type="ARBA" id="ARBA00023136"/>
    </source>
</evidence>
<proteinExistence type="inferred from homology"/>
<keyword evidence="3 10" id="KW-1134">Transmembrane beta strand</keyword>
<dbReference type="Pfam" id="PF00593">
    <property type="entry name" value="TonB_dep_Rec_b-barrel"/>
    <property type="match status" value="1"/>
</dbReference>
<dbReference type="SUPFAM" id="SSF49464">
    <property type="entry name" value="Carboxypeptidase regulatory domain-like"/>
    <property type="match status" value="1"/>
</dbReference>
<reference evidence="14 15" key="1">
    <citation type="submission" date="2018-07" db="EMBL/GenBank/DDBJ databases">
        <title>Genomic Encyclopedia of Type Strains, Phase IV (KMG-IV): sequencing the most valuable type-strain genomes for metagenomic binning, comparative biology and taxonomic classification.</title>
        <authorList>
            <person name="Goeker M."/>
        </authorList>
    </citation>
    <scope>NUCLEOTIDE SEQUENCE [LARGE SCALE GENOMIC DNA]</scope>
    <source>
        <strain evidence="14 15">DSM 4134</strain>
    </source>
</reference>
<keyword evidence="6 11" id="KW-0798">TonB box</keyword>
<dbReference type="OrthoDB" id="9812892at2"/>
<dbReference type="Pfam" id="PF07715">
    <property type="entry name" value="Plug"/>
    <property type="match status" value="1"/>
</dbReference>
<dbReference type="Gene3D" id="2.40.170.20">
    <property type="entry name" value="TonB-dependent receptor, beta-barrel domain"/>
    <property type="match status" value="1"/>
</dbReference>
<dbReference type="EMBL" id="QREG01000002">
    <property type="protein sequence ID" value="REE02052.1"/>
    <property type="molecule type" value="Genomic_DNA"/>
</dbReference>
<dbReference type="Pfam" id="PF13620">
    <property type="entry name" value="CarboxypepD_reg"/>
    <property type="match status" value="1"/>
</dbReference>
<dbReference type="PANTHER" id="PTHR30069">
    <property type="entry name" value="TONB-DEPENDENT OUTER MEMBRANE RECEPTOR"/>
    <property type="match status" value="1"/>
</dbReference>
<dbReference type="InterPro" id="IPR000531">
    <property type="entry name" value="Beta-barrel_TonB"/>
</dbReference>
<dbReference type="GO" id="GO:0009279">
    <property type="term" value="C:cell outer membrane"/>
    <property type="evidence" value="ECO:0007669"/>
    <property type="project" value="UniProtKB-SubCell"/>
</dbReference>